<organism evidence="1 2">
    <name type="scientific">Amniculicola lignicola CBS 123094</name>
    <dbReference type="NCBI Taxonomy" id="1392246"/>
    <lineage>
        <taxon>Eukaryota</taxon>
        <taxon>Fungi</taxon>
        <taxon>Dikarya</taxon>
        <taxon>Ascomycota</taxon>
        <taxon>Pezizomycotina</taxon>
        <taxon>Dothideomycetes</taxon>
        <taxon>Pleosporomycetidae</taxon>
        <taxon>Pleosporales</taxon>
        <taxon>Amniculicolaceae</taxon>
        <taxon>Amniculicola</taxon>
    </lineage>
</organism>
<evidence type="ECO:0000313" key="1">
    <source>
        <dbReference type="EMBL" id="KAF1997686.1"/>
    </source>
</evidence>
<evidence type="ECO:0000313" key="2">
    <source>
        <dbReference type="Proteomes" id="UP000799779"/>
    </source>
</evidence>
<dbReference type="AlphaFoldDB" id="A0A6A5WJ40"/>
<dbReference type="OrthoDB" id="2520703at2759"/>
<gene>
    <name evidence="1" type="ORF">P154DRAFT_536903</name>
</gene>
<dbReference type="EMBL" id="ML977610">
    <property type="protein sequence ID" value="KAF1997686.1"/>
    <property type="molecule type" value="Genomic_DNA"/>
</dbReference>
<sequence>MSLEDPPYQDQARCLLELPDELILAVSESFHPTVEPHSNGESLTTSTKAFAALALTCRKLYFMPTPVLYSRYELRKDQLLPQAFCRSISMRPELAGHINTLLTVNRRELYKTEHNDLYNITHFKPIKVHEKQRIMNWIQFARWKELLEEEEKEN</sequence>
<dbReference type="Proteomes" id="UP000799779">
    <property type="component" value="Unassembled WGS sequence"/>
</dbReference>
<proteinExistence type="predicted"/>
<accession>A0A6A5WJ40</accession>
<name>A0A6A5WJ40_9PLEO</name>
<protein>
    <submittedName>
        <fullName evidence="1">Uncharacterized protein</fullName>
    </submittedName>
</protein>
<keyword evidence="2" id="KW-1185">Reference proteome</keyword>
<reference evidence="1" key="1">
    <citation type="journal article" date="2020" name="Stud. Mycol.">
        <title>101 Dothideomycetes genomes: a test case for predicting lifestyles and emergence of pathogens.</title>
        <authorList>
            <person name="Haridas S."/>
            <person name="Albert R."/>
            <person name="Binder M."/>
            <person name="Bloem J."/>
            <person name="Labutti K."/>
            <person name="Salamov A."/>
            <person name="Andreopoulos B."/>
            <person name="Baker S."/>
            <person name="Barry K."/>
            <person name="Bills G."/>
            <person name="Bluhm B."/>
            <person name="Cannon C."/>
            <person name="Castanera R."/>
            <person name="Culley D."/>
            <person name="Daum C."/>
            <person name="Ezra D."/>
            <person name="Gonzalez J."/>
            <person name="Henrissat B."/>
            <person name="Kuo A."/>
            <person name="Liang C."/>
            <person name="Lipzen A."/>
            <person name="Lutzoni F."/>
            <person name="Magnuson J."/>
            <person name="Mondo S."/>
            <person name="Nolan M."/>
            <person name="Ohm R."/>
            <person name="Pangilinan J."/>
            <person name="Park H.-J."/>
            <person name="Ramirez L."/>
            <person name="Alfaro M."/>
            <person name="Sun H."/>
            <person name="Tritt A."/>
            <person name="Yoshinaga Y."/>
            <person name="Zwiers L.-H."/>
            <person name="Turgeon B."/>
            <person name="Goodwin S."/>
            <person name="Spatafora J."/>
            <person name="Crous P."/>
            <person name="Grigoriev I."/>
        </authorList>
    </citation>
    <scope>NUCLEOTIDE SEQUENCE</scope>
    <source>
        <strain evidence="1">CBS 123094</strain>
    </source>
</reference>